<feature type="region of interest" description="Disordered" evidence="3">
    <location>
        <begin position="1"/>
        <end position="28"/>
    </location>
</feature>
<dbReference type="GO" id="GO:0016810">
    <property type="term" value="F:hydrolase activity, acting on carbon-nitrogen (but not peptide) bonds"/>
    <property type="evidence" value="ECO:0007669"/>
    <property type="project" value="InterPro"/>
</dbReference>
<evidence type="ECO:0000256" key="4">
    <source>
        <dbReference type="SAM" id="Phobius"/>
    </source>
</evidence>
<feature type="domain" description="NodB homology" evidence="5">
    <location>
        <begin position="111"/>
        <end position="292"/>
    </location>
</feature>
<dbReference type="InterPro" id="IPR050248">
    <property type="entry name" value="Polysacc_deacetylase_ArnD"/>
</dbReference>
<keyword evidence="4" id="KW-1133">Transmembrane helix</keyword>
<dbReference type="GO" id="GO:0046872">
    <property type="term" value="F:metal ion binding"/>
    <property type="evidence" value="ECO:0007669"/>
    <property type="project" value="UniProtKB-KW"/>
</dbReference>
<keyword evidence="7" id="KW-1185">Reference proteome</keyword>
<dbReference type="InterPro" id="IPR002509">
    <property type="entry name" value="NODB_dom"/>
</dbReference>
<protein>
    <submittedName>
        <fullName evidence="6">Polysaccharide deacetylase family protein</fullName>
    </submittedName>
</protein>
<dbReference type="EMBL" id="JAGSOH010000185">
    <property type="protein sequence ID" value="MBR7831107.1"/>
    <property type="molecule type" value="Genomic_DNA"/>
</dbReference>
<dbReference type="RefSeq" id="WP_212522226.1">
    <property type="nucleotide sequence ID" value="NZ_JAGSOH010000185.1"/>
</dbReference>
<evidence type="ECO:0000256" key="3">
    <source>
        <dbReference type="SAM" id="MobiDB-lite"/>
    </source>
</evidence>
<feature type="transmembrane region" description="Helical" evidence="4">
    <location>
        <begin position="34"/>
        <end position="54"/>
    </location>
</feature>
<keyword evidence="4" id="KW-0472">Membrane</keyword>
<dbReference type="CDD" id="cd10917">
    <property type="entry name" value="CE4_NodB_like_6s_7s"/>
    <property type="match status" value="1"/>
</dbReference>
<dbReference type="InterPro" id="IPR011330">
    <property type="entry name" value="Glyco_hydro/deAcase_b/a-brl"/>
</dbReference>
<dbReference type="PANTHER" id="PTHR10587:SF133">
    <property type="entry name" value="CHITIN DEACETYLASE 1-RELATED"/>
    <property type="match status" value="1"/>
</dbReference>
<accession>A0A941EGL8</accession>
<keyword evidence="4" id="KW-0812">Transmembrane</keyword>
<name>A0A941EGL8_9ACTN</name>
<comment type="caution">
    <text evidence="6">The sequence shown here is derived from an EMBL/GenBank/DDBJ whole genome shotgun (WGS) entry which is preliminary data.</text>
</comment>
<dbReference type="PANTHER" id="PTHR10587">
    <property type="entry name" value="GLYCOSYL TRANSFERASE-RELATED"/>
    <property type="match status" value="1"/>
</dbReference>
<organism evidence="6 7">
    <name type="scientific">Actinospica acidithermotolerans</name>
    <dbReference type="NCBI Taxonomy" id="2828514"/>
    <lineage>
        <taxon>Bacteria</taxon>
        <taxon>Bacillati</taxon>
        <taxon>Actinomycetota</taxon>
        <taxon>Actinomycetes</taxon>
        <taxon>Catenulisporales</taxon>
        <taxon>Actinospicaceae</taxon>
        <taxon>Actinospica</taxon>
    </lineage>
</organism>
<dbReference type="Pfam" id="PF01522">
    <property type="entry name" value="Polysacc_deac_1"/>
    <property type="match status" value="1"/>
</dbReference>
<dbReference type="GO" id="GO:0005975">
    <property type="term" value="P:carbohydrate metabolic process"/>
    <property type="evidence" value="ECO:0007669"/>
    <property type="project" value="InterPro"/>
</dbReference>
<feature type="compositionally biased region" description="Low complexity" evidence="3">
    <location>
        <begin position="18"/>
        <end position="27"/>
    </location>
</feature>
<keyword evidence="2" id="KW-0378">Hydrolase</keyword>
<evidence type="ECO:0000313" key="7">
    <source>
        <dbReference type="Proteomes" id="UP000676325"/>
    </source>
</evidence>
<dbReference type="PROSITE" id="PS51677">
    <property type="entry name" value="NODB"/>
    <property type="match status" value="1"/>
</dbReference>
<dbReference type="Proteomes" id="UP000676325">
    <property type="component" value="Unassembled WGS sequence"/>
</dbReference>
<gene>
    <name evidence="6" type="ORF">KDK95_32680</name>
</gene>
<evidence type="ECO:0000313" key="6">
    <source>
        <dbReference type="EMBL" id="MBR7831107.1"/>
    </source>
</evidence>
<evidence type="ECO:0000256" key="1">
    <source>
        <dbReference type="ARBA" id="ARBA00022723"/>
    </source>
</evidence>
<dbReference type="GO" id="GO:0016020">
    <property type="term" value="C:membrane"/>
    <property type="evidence" value="ECO:0007669"/>
    <property type="project" value="TreeGrafter"/>
</dbReference>
<sequence length="294" mass="31705">MSDEDLQRTVQIEHTGNPAADGAAGVRRPPRRRVVAAIGGVTLVAGVSMTAGILSSGGKPSPGTTTAGALRTVRGTPRATAKPSPAWTPPKHPATAVATKPQYYVDDQGPRAIALTMDDGPHPVYTPQVLEIFREYDIKATFNMIGGQVASNLSIVREVSAAGHTITNHTWNHADLLHLTTRQVLSQIDRCNDALAAAEQSPSIFRAPYGNWSKAVFEACAERGLKPVDWSVDPRDWDTAQVDTQEIVHTVLRTTRAHDIILEHDGGGVRRNTVAALRIFIPKLLAEGYKFVAM</sequence>
<evidence type="ECO:0000259" key="5">
    <source>
        <dbReference type="PROSITE" id="PS51677"/>
    </source>
</evidence>
<dbReference type="SUPFAM" id="SSF88713">
    <property type="entry name" value="Glycoside hydrolase/deacetylase"/>
    <property type="match status" value="1"/>
</dbReference>
<reference evidence="6" key="1">
    <citation type="submission" date="2021-04" db="EMBL/GenBank/DDBJ databases">
        <title>Genome based classification of Actinospica acidithermotolerans sp. nov., an actinobacterium isolated from an Indonesian hot spring.</title>
        <authorList>
            <person name="Kusuma A.B."/>
            <person name="Putra K.E."/>
            <person name="Nafisah S."/>
            <person name="Loh J."/>
            <person name="Nouioui I."/>
            <person name="Goodfellow M."/>
        </authorList>
    </citation>
    <scope>NUCLEOTIDE SEQUENCE</scope>
    <source>
        <strain evidence="6">MGRD01-02</strain>
    </source>
</reference>
<dbReference type="AlphaFoldDB" id="A0A941EGL8"/>
<feature type="region of interest" description="Disordered" evidence="3">
    <location>
        <begin position="76"/>
        <end position="95"/>
    </location>
</feature>
<keyword evidence="1" id="KW-0479">Metal-binding</keyword>
<proteinExistence type="predicted"/>
<dbReference type="Gene3D" id="3.20.20.370">
    <property type="entry name" value="Glycoside hydrolase/deacetylase"/>
    <property type="match status" value="1"/>
</dbReference>
<evidence type="ECO:0000256" key="2">
    <source>
        <dbReference type="ARBA" id="ARBA00022801"/>
    </source>
</evidence>